<feature type="compositionally biased region" description="Basic residues" evidence="1">
    <location>
        <begin position="90"/>
        <end position="99"/>
    </location>
</feature>
<feature type="transmembrane region" description="Helical" evidence="2">
    <location>
        <begin position="362"/>
        <end position="382"/>
    </location>
</feature>
<evidence type="ECO:0000256" key="1">
    <source>
        <dbReference type="SAM" id="MobiDB-lite"/>
    </source>
</evidence>
<feature type="transmembrane region" description="Helical" evidence="2">
    <location>
        <begin position="306"/>
        <end position="327"/>
    </location>
</feature>
<evidence type="ECO:0000313" key="3">
    <source>
        <dbReference type="EMBL" id="KAK0529338.1"/>
    </source>
</evidence>
<feature type="region of interest" description="Disordered" evidence="1">
    <location>
        <begin position="410"/>
        <end position="465"/>
    </location>
</feature>
<dbReference type="EMBL" id="JAPDMQ010000246">
    <property type="protein sequence ID" value="KAK0529338.1"/>
    <property type="molecule type" value="Genomic_DNA"/>
</dbReference>
<keyword evidence="4" id="KW-1185">Reference proteome</keyword>
<accession>A0AAN6G9P5</accession>
<evidence type="ECO:0000313" key="4">
    <source>
        <dbReference type="Proteomes" id="UP001176521"/>
    </source>
</evidence>
<keyword evidence="2" id="KW-1133">Transmembrane helix</keyword>
<feature type="compositionally biased region" description="Basic and acidic residues" evidence="1">
    <location>
        <begin position="418"/>
        <end position="446"/>
    </location>
</feature>
<evidence type="ECO:0000256" key="2">
    <source>
        <dbReference type="SAM" id="Phobius"/>
    </source>
</evidence>
<feature type="transmembrane region" description="Helical" evidence="2">
    <location>
        <begin position="257"/>
        <end position="281"/>
    </location>
</feature>
<feature type="compositionally biased region" description="Low complexity" evidence="1">
    <location>
        <begin position="150"/>
        <end position="191"/>
    </location>
</feature>
<comment type="caution">
    <text evidence="3">The sequence shown here is derived from an EMBL/GenBank/DDBJ whole genome shotgun (WGS) entry which is preliminary data.</text>
</comment>
<feature type="region of interest" description="Disordered" evidence="1">
    <location>
        <begin position="82"/>
        <end position="191"/>
    </location>
</feature>
<gene>
    <name evidence="3" type="ORF">OC842_004272</name>
</gene>
<feature type="compositionally biased region" description="Pro residues" evidence="1">
    <location>
        <begin position="122"/>
        <end position="149"/>
    </location>
</feature>
<proteinExistence type="predicted"/>
<name>A0AAN6G9P5_9BASI</name>
<dbReference type="AlphaFoldDB" id="A0AAN6G9P5"/>
<keyword evidence="2" id="KW-0812">Transmembrane</keyword>
<protein>
    <submittedName>
        <fullName evidence="3">Uncharacterized protein</fullName>
    </submittedName>
</protein>
<reference evidence="3" key="1">
    <citation type="journal article" date="2023" name="PhytoFront">
        <title>Draft Genome Resources of Seven Strains of Tilletia horrida, Causal Agent of Kernel Smut of Rice.</title>
        <authorList>
            <person name="Khanal S."/>
            <person name="Antony Babu S."/>
            <person name="Zhou X.G."/>
        </authorList>
    </citation>
    <scope>NUCLEOTIDE SEQUENCE</scope>
    <source>
        <strain evidence="3">TX3</strain>
    </source>
</reference>
<sequence>MVASAGRIPILALMPAVCHVSALFLLTLVLLSPAPLPFGPSLVKITATSINASQPPGPSGSTAPNATATSFPGVNITLSNSSVVQVKPRSSSRLHMRRVVIRDGPDPPPGVNVTTALTEAPQAPPSSSPSSPPPSSSSSPPPPPPPPPAASSTASQPTSPPTSSQSSAPAALPTNKTPPATATAAAQQAPLQTGTSNIQMTFGPLGSCYWSAGGIRECTSASLNPQFNLTSLSADTQGAISSAGLPGSLSGSTRSTILLAAVIVLAVTSALAILPILATLYPDKLGSVTEPGPVEQALRTAKRLSIWALAVIGVLLLGTTVSLRFTLNSSINSFNTANQRATLPPALTANGKASGVGLRAQAGNSFGLLWIVCFYLSILVWVERRRAKQVEAVAQARLQMDAEEARRANKAVKADALQTKEELTDRDDESFKEKGSRPHRGDEKSQQRYWGHRNRDSISSSIDGRTVFSEGMRRKRPAYPVQYDRGYGAEVSRPARTVLPYEGRPCEEVERAESPSLRHQWIALHPVPGRKQDLPLYRETHPPDLAYAGDTKRASPHYF</sequence>
<keyword evidence="2" id="KW-0472">Membrane</keyword>
<dbReference type="Proteomes" id="UP001176521">
    <property type="component" value="Unassembled WGS sequence"/>
</dbReference>
<organism evidence="3 4">
    <name type="scientific">Tilletia horrida</name>
    <dbReference type="NCBI Taxonomy" id="155126"/>
    <lineage>
        <taxon>Eukaryota</taxon>
        <taxon>Fungi</taxon>
        <taxon>Dikarya</taxon>
        <taxon>Basidiomycota</taxon>
        <taxon>Ustilaginomycotina</taxon>
        <taxon>Exobasidiomycetes</taxon>
        <taxon>Tilletiales</taxon>
        <taxon>Tilletiaceae</taxon>
        <taxon>Tilletia</taxon>
    </lineage>
</organism>